<dbReference type="InterPro" id="IPR041122">
    <property type="entry name" value="RecJ_OB"/>
</dbReference>
<feature type="domain" description="RecJ OB" evidence="8">
    <location>
        <begin position="491"/>
        <end position="600"/>
    </location>
</feature>
<feature type="domain" description="DDH" evidence="6">
    <location>
        <begin position="99"/>
        <end position="254"/>
    </location>
</feature>
<dbReference type="InterPro" id="IPR003156">
    <property type="entry name" value="DHHA1_dom"/>
</dbReference>
<dbReference type="RefSeq" id="WP_155138689.1">
    <property type="nucleotide sequence ID" value="NZ_BMGZ01000001.1"/>
</dbReference>
<evidence type="ECO:0000313" key="11">
    <source>
        <dbReference type="Proteomes" id="UP000621856"/>
    </source>
</evidence>
<evidence type="ECO:0000313" key="9">
    <source>
        <dbReference type="EMBL" id="GGH95944.1"/>
    </source>
</evidence>
<evidence type="ECO:0000259" key="6">
    <source>
        <dbReference type="Pfam" id="PF01368"/>
    </source>
</evidence>
<evidence type="ECO:0000259" key="7">
    <source>
        <dbReference type="Pfam" id="PF02272"/>
    </source>
</evidence>
<evidence type="ECO:0000256" key="1">
    <source>
        <dbReference type="ARBA" id="ARBA00005915"/>
    </source>
</evidence>
<dbReference type="AlphaFoldDB" id="A0A8J3A2Y2"/>
<reference evidence="9" key="1">
    <citation type="journal article" date="2014" name="Int. J. Syst. Evol. Microbiol.">
        <title>Complete genome sequence of Corynebacterium casei LMG S-19264T (=DSM 44701T), isolated from a smear-ripened cheese.</title>
        <authorList>
            <consortium name="US DOE Joint Genome Institute (JGI-PGF)"/>
            <person name="Walter F."/>
            <person name="Albersmeier A."/>
            <person name="Kalinowski J."/>
            <person name="Ruckert C."/>
        </authorList>
    </citation>
    <scope>NUCLEOTIDE SEQUENCE</scope>
    <source>
        <strain evidence="9">CGMCC 1.14984</strain>
    </source>
</reference>
<reference evidence="10 12" key="2">
    <citation type="submission" date="2020-02" db="EMBL/GenBank/DDBJ databases">
        <title>Genome sequence of Parvularcula flava strain NH6-79.</title>
        <authorList>
            <person name="Abdul Karim M.H."/>
            <person name="Lam M.Q."/>
            <person name="Chen S.J."/>
            <person name="Yahya A."/>
            <person name="Shahir S."/>
            <person name="Shamsir M.S."/>
            <person name="Chong C.S."/>
        </authorList>
    </citation>
    <scope>NUCLEOTIDE SEQUENCE [LARGE SCALE GENOMIC DNA]</scope>
    <source>
        <strain evidence="10 12">NH6-79</strain>
    </source>
</reference>
<evidence type="ECO:0000313" key="12">
    <source>
        <dbReference type="Proteomes" id="UP000818603"/>
    </source>
</evidence>
<dbReference type="GO" id="GO:0006310">
    <property type="term" value="P:DNA recombination"/>
    <property type="evidence" value="ECO:0007669"/>
    <property type="project" value="InterPro"/>
</dbReference>
<evidence type="ECO:0000256" key="5">
    <source>
        <dbReference type="ARBA" id="ARBA00022839"/>
    </source>
</evidence>
<dbReference type="Proteomes" id="UP000818603">
    <property type="component" value="Unassembled WGS sequence"/>
</dbReference>
<keyword evidence="5 9" id="KW-0269">Exonuclease</keyword>
<dbReference type="PANTHER" id="PTHR30255">
    <property type="entry name" value="SINGLE-STRANDED-DNA-SPECIFIC EXONUCLEASE RECJ"/>
    <property type="match status" value="1"/>
</dbReference>
<dbReference type="EMBL" id="VCJR02000001">
    <property type="protein sequence ID" value="NHK27605.1"/>
    <property type="molecule type" value="Genomic_DNA"/>
</dbReference>
<dbReference type="SUPFAM" id="SSF64182">
    <property type="entry name" value="DHH phosphoesterases"/>
    <property type="match status" value="1"/>
</dbReference>
<dbReference type="Pfam" id="PF01368">
    <property type="entry name" value="DHH"/>
    <property type="match status" value="1"/>
</dbReference>
<dbReference type="EMBL" id="BMGZ01000001">
    <property type="protein sequence ID" value="GGH95944.1"/>
    <property type="molecule type" value="Genomic_DNA"/>
</dbReference>
<evidence type="ECO:0000256" key="3">
    <source>
        <dbReference type="ARBA" id="ARBA00022722"/>
    </source>
</evidence>
<dbReference type="Gene3D" id="3.10.310.30">
    <property type="match status" value="1"/>
</dbReference>
<keyword evidence="12" id="KW-1185">Reference proteome</keyword>
<dbReference type="Gene3D" id="3.90.1640.30">
    <property type="match status" value="1"/>
</dbReference>
<proteinExistence type="inferred from homology"/>
<evidence type="ECO:0000259" key="8">
    <source>
        <dbReference type="Pfam" id="PF17768"/>
    </source>
</evidence>
<dbReference type="PANTHER" id="PTHR30255:SF2">
    <property type="entry name" value="SINGLE-STRANDED-DNA-SPECIFIC EXONUCLEASE RECJ"/>
    <property type="match status" value="1"/>
</dbReference>
<protein>
    <recommendedName>
        <fullName evidence="2">Single-stranded-DNA-specific exonuclease RecJ</fullName>
    </recommendedName>
</protein>
<dbReference type="InterPro" id="IPR051673">
    <property type="entry name" value="SSDNA_exonuclease_RecJ"/>
</dbReference>
<dbReference type="InterPro" id="IPR004610">
    <property type="entry name" value="RecJ"/>
</dbReference>
<evidence type="ECO:0000256" key="2">
    <source>
        <dbReference type="ARBA" id="ARBA00019841"/>
    </source>
</evidence>
<name>A0A8J3A2Y2_9PROT</name>
<gene>
    <name evidence="10" type="primary">recJ</name>
    <name evidence="10" type="ORF">FF098_006790</name>
    <name evidence="9" type="ORF">GCM10011355_13680</name>
</gene>
<keyword evidence="4" id="KW-0378">Hydrolase</keyword>
<dbReference type="InterPro" id="IPR001667">
    <property type="entry name" value="DDH_dom"/>
</dbReference>
<dbReference type="InterPro" id="IPR038763">
    <property type="entry name" value="DHH_sf"/>
</dbReference>
<dbReference type="Proteomes" id="UP000621856">
    <property type="component" value="Unassembled WGS sequence"/>
</dbReference>
<comment type="caution">
    <text evidence="9">The sequence shown here is derived from an EMBL/GenBank/DDBJ whole genome shotgun (WGS) entry which is preliminary data.</text>
</comment>
<dbReference type="GO" id="GO:0003676">
    <property type="term" value="F:nucleic acid binding"/>
    <property type="evidence" value="ECO:0007669"/>
    <property type="project" value="InterPro"/>
</dbReference>
<dbReference type="GO" id="GO:0008409">
    <property type="term" value="F:5'-3' exonuclease activity"/>
    <property type="evidence" value="ECO:0007669"/>
    <property type="project" value="InterPro"/>
</dbReference>
<reference evidence="9" key="3">
    <citation type="submission" date="2020-09" db="EMBL/GenBank/DDBJ databases">
        <authorList>
            <person name="Sun Q."/>
            <person name="Zhou Y."/>
        </authorList>
    </citation>
    <scope>NUCLEOTIDE SEQUENCE</scope>
    <source>
        <strain evidence="9">CGMCC 1.14984</strain>
    </source>
</reference>
<organism evidence="9 11">
    <name type="scientific">Aquisalinus luteolus</name>
    <dbReference type="NCBI Taxonomy" id="1566827"/>
    <lineage>
        <taxon>Bacteria</taxon>
        <taxon>Pseudomonadati</taxon>
        <taxon>Pseudomonadota</taxon>
        <taxon>Alphaproteobacteria</taxon>
        <taxon>Parvularculales</taxon>
        <taxon>Parvularculaceae</taxon>
        <taxon>Aquisalinus</taxon>
    </lineage>
</organism>
<dbReference type="Pfam" id="PF17768">
    <property type="entry name" value="RecJ_OB"/>
    <property type="match status" value="1"/>
</dbReference>
<sequence length="606" mass="63931">MSLTAPIPPSPSALVDRSVCGKRWVLREIVERDVLTMVQQLGIERTLAETLSARGIVPEEASAFLNPSLRDCMPDPSCMADMDKAVARIVTAIKDGETIGIFGDYDVDGTTSAALLVRYFTALGIDHFVHIPDRLTEGYGPSAEAFAGLQEKGASLCITVDCGAMAHDIIEQAQLDGLDIVVTDHHQMTLPAPPAVATVNPNRPDDVSGLGNLSAAGVVFMLLVALNRALRQDGYFAEKAEPKLLQWLDLVSLGLMCDVMPLTGLTRVLVAQGLKVMGSFGEGTMAPSAYPGLFHLASAAGASGAASAYHLGFVLGPRINAAGRIGHAREALSMMTLNDPAKTVHLAEKLHGLNAVRQDIEGGVLEEAINQVEIQRLNDKPDLVVTAGDGWHPGVIGIVAGRLRERYDCPAITIGFDGDIGKGSGRSLPGVDLGGAIAAAYREGLLMGGGGHAMAAGLTIEKSKLEAFTAFLKDRLGEDIAESRARASLKIDSIASLAIVRKAFADSIAAAGPFGTGNPEPRFVFERVRVQYADIKGGKHIACTLADSMGRTARAIAFRCVDEPLGDLLLNAGNRQLGIAGKIREDTWRGGDAAQIHIEDIALSEG</sequence>
<feature type="domain" description="DHHA1" evidence="7">
    <location>
        <begin position="383"/>
        <end position="477"/>
    </location>
</feature>
<evidence type="ECO:0000256" key="4">
    <source>
        <dbReference type="ARBA" id="ARBA00022801"/>
    </source>
</evidence>
<comment type="similarity">
    <text evidence="1">Belongs to the RecJ family.</text>
</comment>
<dbReference type="NCBIfam" id="TIGR00644">
    <property type="entry name" value="recJ"/>
    <property type="match status" value="1"/>
</dbReference>
<evidence type="ECO:0000313" key="10">
    <source>
        <dbReference type="EMBL" id="NHK27605.1"/>
    </source>
</evidence>
<keyword evidence="3" id="KW-0540">Nuclease</keyword>
<dbReference type="GO" id="GO:0006281">
    <property type="term" value="P:DNA repair"/>
    <property type="evidence" value="ECO:0007669"/>
    <property type="project" value="InterPro"/>
</dbReference>
<accession>A0A8J3A2Y2</accession>
<dbReference type="Pfam" id="PF02272">
    <property type="entry name" value="DHHA1"/>
    <property type="match status" value="1"/>
</dbReference>